<proteinExistence type="predicted"/>
<dbReference type="InterPro" id="IPR029044">
    <property type="entry name" value="Nucleotide-diphossugar_trans"/>
</dbReference>
<dbReference type="Proteomes" id="UP001212823">
    <property type="component" value="Unassembled WGS sequence"/>
</dbReference>
<evidence type="ECO:0000313" key="3">
    <source>
        <dbReference type="Proteomes" id="UP001212823"/>
    </source>
</evidence>
<dbReference type="PANTHER" id="PTHR22916:SF3">
    <property type="entry name" value="UDP-GLCNAC:BETAGAL BETA-1,3-N-ACETYLGLUCOSAMINYLTRANSFERASE-LIKE PROTEIN 1"/>
    <property type="match status" value="1"/>
</dbReference>
<dbReference type="AlphaFoldDB" id="A0AAP3Q4C2"/>
<dbReference type="Pfam" id="PF00535">
    <property type="entry name" value="Glycos_transf_2"/>
    <property type="match status" value="1"/>
</dbReference>
<sequence>MEKNLVSLIAPFYNGEKYLERFIKSVLSQTYNHIQFILINDGSTDNSYNIIKKYKKDLNEKFDEFIYLEQKNGGAASAVNNALKYVKGEYLSWADCDDELMPDNIYLKWAFLNNNKEYGMVNCGAIAIDEFNGNIVNNLTILDENRHDNMFMQIIDGIPVYPGVFMIRTQLLFDVLENRTIYFNREAGQNYQLLLPVAYFNKCGFINDILYKYYIRLDSHSHDVNYERAYKRTYVREKLLDNVLTFMNKKEKEHLMKKIKSGCCNERFNMAFHHNDREKVNEAYEELIKNKYAVSSKNKIKHWIINFRIANLIYRMKGKNK</sequence>
<protein>
    <submittedName>
        <fullName evidence="2">Glycosyltransferase family 2 protein</fullName>
    </submittedName>
</protein>
<comment type="caution">
    <text evidence="2">The sequence shown here is derived from an EMBL/GenBank/DDBJ whole genome shotgun (WGS) entry which is preliminary data.</text>
</comment>
<name>A0AAP3Q4C2_9FIRM</name>
<evidence type="ECO:0000259" key="1">
    <source>
        <dbReference type="Pfam" id="PF00535"/>
    </source>
</evidence>
<dbReference type="GO" id="GO:0016758">
    <property type="term" value="F:hexosyltransferase activity"/>
    <property type="evidence" value="ECO:0007669"/>
    <property type="project" value="UniProtKB-ARBA"/>
</dbReference>
<organism evidence="2 3">
    <name type="scientific">Agathobacter rectalis</name>
    <dbReference type="NCBI Taxonomy" id="39491"/>
    <lineage>
        <taxon>Bacteria</taxon>
        <taxon>Bacillati</taxon>
        <taxon>Bacillota</taxon>
        <taxon>Clostridia</taxon>
        <taxon>Lachnospirales</taxon>
        <taxon>Lachnospiraceae</taxon>
        <taxon>Agathobacter</taxon>
    </lineage>
</organism>
<dbReference type="InterPro" id="IPR001173">
    <property type="entry name" value="Glyco_trans_2-like"/>
</dbReference>
<dbReference type="SUPFAM" id="SSF53448">
    <property type="entry name" value="Nucleotide-diphospho-sugar transferases"/>
    <property type="match status" value="1"/>
</dbReference>
<accession>A0AAP3Q4C2</accession>
<dbReference type="EMBL" id="JAQLYE010000027">
    <property type="protein sequence ID" value="MDB8018920.1"/>
    <property type="molecule type" value="Genomic_DNA"/>
</dbReference>
<gene>
    <name evidence="2" type="ORF">PNE45_12900</name>
</gene>
<evidence type="ECO:0000313" key="2">
    <source>
        <dbReference type="EMBL" id="MDB8018920.1"/>
    </source>
</evidence>
<dbReference type="Gene3D" id="3.90.550.10">
    <property type="entry name" value="Spore Coat Polysaccharide Biosynthesis Protein SpsA, Chain A"/>
    <property type="match status" value="1"/>
</dbReference>
<feature type="domain" description="Glycosyltransferase 2-like" evidence="1">
    <location>
        <begin position="7"/>
        <end position="133"/>
    </location>
</feature>
<dbReference type="CDD" id="cd00761">
    <property type="entry name" value="Glyco_tranf_GTA_type"/>
    <property type="match status" value="1"/>
</dbReference>
<dbReference type="PANTHER" id="PTHR22916">
    <property type="entry name" value="GLYCOSYLTRANSFERASE"/>
    <property type="match status" value="1"/>
</dbReference>
<dbReference type="RefSeq" id="WP_306775809.1">
    <property type="nucleotide sequence ID" value="NZ_JADPAO010000026.1"/>
</dbReference>
<reference evidence="2" key="1">
    <citation type="submission" date="2023-01" db="EMBL/GenBank/DDBJ databases">
        <title>Human gut microbiome strain richness.</title>
        <authorList>
            <person name="Chen-Liaw A."/>
        </authorList>
    </citation>
    <scope>NUCLEOTIDE SEQUENCE</scope>
    <source>
        <strain evidence="2">1001283st1_D2_1001283B150209_150212</strain>
    </source>
</reference>